<protein>
    <submittedName>
        <fullName evidence="8">Outer membrane protein OmpA</fullName>
    </submittedName>
</protein>
<dbReference type="PANTHER" id="PTHR30329:SF21">
    <property type="entry name" value="LIPOPROTEIN YIAD-RELATED"/>
    <property type="match status" value="1"/>
</dbReference>
<keyword evidence="2 4" id="KW-0472">Membrane</keyword>
<reference evidence="9" key="1">
    <citation type="submission" date="2016-11" db="EMBL/GenBank/DDBJ databases">
        <authorList>
            <person name="Varghese N."/>
            <person name="Submissions S."/>
        </authorList>
    </citation>
    <scope>NUCLEOTIDE SEQUENCE [LARGE SCALE GENOMIC DNA]</scope>
    <source>
        <strain evidence="9">DSM 19858</strain>
    </source>
</reference>
<gene>
    <name evidence="8" type="ORF">SAMN04488513_10852</name>
</gene>
<evidence type="ECO:0000313" key="8">
    <source>
        <dbReference type="EMBL" id="SHJ74727.1"/>
    </source>
</evidence>
<dbReference type="PROSITE" id="PS01068">
    <property type="entry name" value="OMPA_1"/>
    <property type="match status" value="1"/>
</dbReference>
<keyword evidence="5" id="KW-0175">Coiled coil</keyword>
<dbReference type="EMBL" id="FQYU01000008">
    <property type="protein sequence ID" value="SHJ74727.1"/>
    <property type="molecule type" value="Genomic_DNA"/>
</dbReference>
<dbReference type="Proteomes" id="UP000184543">
    <property type="component" value="Unassembled WGS sequence"/>
</dbReference>
<dbReference type="InterPro" id="IPR011990">
    <property type="entry name" value="TPR-like_helical_dom_sf"/>
</dbReference>
<dbReference type="SUPFAM" id="SSF48452">
    <property type="entry name" value="TPR-like"/>
    <property type="match status" value="1"/>
</dbReference>
<dbReference type="Gene3D" id="2.120.10.30">
    <property type="entry name" value="TolB, C-terminal domain"/>
    <property type="match status" value="1"/>
</dbReference>
<dbReference type="Pfam" id="PF07676">
    <property type="entry name" value="PD40"/>
    <property type="match status" value="2"/>
</dbReference>
<evidence type="ECO:0000256" key="2">
    <source>
        <dbReference type="ARBA" id="ARBA00023136"/>
    </source>
</evidence>
<name>A0A1M6LU05_9FLAO</name>
<dbReference type="GO" id="GO:0009279">
    <property type="term" value="C:cell outer membrane"/>
    <property type="evidence" value="ECO:0007669"/>
    <property type="project" value="UniProtKB-SubCell"/>
</dbReference>
<dbReference type="InterPro" id="IPR006664">
    <property type="entry name" value="OMP_bac"/>
</dbReference>
<accession>A0A1M6LU05</accession>
<dbReference type="InterPro" id="IPR008969">
    <property type="entry name" value="CarboxyPept-like_regulatory"/>
</dbReference>
<dbReference type="SUPFAM" id="SSF103088">
    <property type="entry name" value="OmpA-like"/>
    <property type="match status" value="1"/>
</dbReference>
<feature type="coiled-coil region" evidence="5">
    <location>
        <begin position="524"/>
        <end position="582"/>
    </location>
</feature>
<feature type="signal peptide" evidence="6">
    <location>
        <begin position="1"/>
        <end position="19"/>
    </location>
</feature>
<feature type="domain" description="OmpA-like" evidence="7">
    <location>
        <begin position="592"/>
        <end position="714"/>
    </location>
</feature>
<evidence type="ECO:0000256" key="4">
    <source>
        <dbReference type="PROSITE-ProRule" id="PRU00473"/>
    </source>
</evidence>
<dbReference type="SUPFAM" id="SSF49464">
    <property type="entry name" value="Carboxypeptidase regulatory domain-like"/>
    <property type="match status" value="1"/>
</dbReference>
<dbReference type="PANTHER" id="PTHR30329">
    <property type="entry name" value="STATOR ELEMENT OF FLAGELLAR MOTOR COMPLEX"/>
    <property type="match status" value="1"/>
</dbReference>
<evidence type="ECO:0000259" key="7">
    <source>
        <dbReference type="PROSITE" id="PS51123"/>
    </source>
</evidence>
<dbReference type="AlphaFoldDB" id="A0A1M6LU05"/>
<dbReference type="STRING" id="192903.SAMN04488513_10852"/>
<dbReference type="CDD" id="cd07185">
    <property type="entry name" value="OmpA_C-like"/>
    <property type="match status" value="1"/>
</dbReference>
<dbReference type="PROSITE" id="PS51123">
    <property type="entry name" value="OMPA_2"/>
    <property type="match status" value="1"/>
</dbReference>
<comment type="subcellular location">
    <subcellularLocation>
        <location evidence="1">Cell outer membrane</location>
    </subcellularLocation>
</comment>
<dbReference type="InterPro" id="IPR011659">
    <property type="entry name" value="WD40"/>
</dbReference>
<keyword evidence="6" id="KW-0732">Signal</keyword>
<dbReference type="InterPro" id="IPR006690">
    <property type="entry name" value="OMPA-like_CS"/>
</dbReference>
<dbReference type="InterPro" id="IPR006665">
    <property type="entry name" value="OmpA-like"/>
</dbReference>
<sequence length="714" mass="81687">MKKLLFILIILVVLVPVNAQTDTKRADTYFERAYYRDAIPLYEALLPKNKSAQLVKNLADCYYHTFDMRAAAKWYEYLASHYAESMDENHYFKLNQSLKAIGQYEKADRVLIDHYQGQNLEEKVRQTKRNGTYLKNVRAIGERFAIKNLSINTASSEFGAAIVDSVVVYSATRKKPGVLPKLYRWNNQNYLDLYSHPKDRLQSGDTLSTPFSQKINSRLHEGTFAITKDRKTLYFTRNSKKRTEDEKISHLKIYRADQIDGTWTNITELPFNGDGFSTEHPALNPDETRLYFSSDRDGGHGGFDIYYVAVQKDGTYGSPVNLGGTINTAQKEQFPFVDQKGNLYFSSNGHPGFGLLDIFLSKNDEGSFSKPDNLGLPLNSGYDDFAFWLSDDEVHGFFASNRPEGKGSDDIYSFRETRPLIIEDCWQLISGVITDRTTKEPLARANIEIVKSGGTVRESLLSAPDGSFTFVVDCNASYRITAQKQGYESNSKMVPTDDVRKDSKDGSLSLESLQVIGERKALALQKEREAAEKKALAAAKLRKEQEELALRERLLREEENRKKQAETRQKEKSKRAKEIEKAIATEEAIVKKDDRTLLEIGEIHFDYSLWYLRREARMRLNKVVEIMKKYPNMVLEIGTHTDIRGNSAYNRELSQKRADAAKDYLVKNGIAKNRVIAKGYGESRPIVKCETEESCTEEDHEWNRRCELVVVKWE</sequence>
<evidence type="ECO:0000313" key="9">
    <source>
        <dbReference type="Proteomes" id="UP000184543"/>
    </source>
</evidence>
<evidence type="ECO:0000256" key="5">
    <source>
        <dbReference type="SAM" id="Coils"/>
    </source>
</evidence>
<dbReference type="Gene3D" id="2.60.40.1120">
    <property type="entry name" value="Carboxypeptidase-like, regulatory domain"/>
    <property type="match status" value="1"/>
</dbReference>
<dbReference type="Gene3D" id="1.25.40.10">
    <property type="entry name" value="Tetratricopeptide repeat domain"/>
    <property type="match status" value="1"/>
</dbReference>
<dbReference type="Pfam" id="PF13620">
    <property type="entry name" value="CarboxypepD_reg"/>
    <property type="match status" value="1"/>
</dbReference>
<dbReference type="RefSeq" id="WP_072994984.1">
    <property type="nucleotide sequence ID" value="NZ_FQYU01000008.1"/>
</dbReference>
<dbReference type="InterPro" id="IPR050330">
    <property type="entry name" value="Bact_OuterMem_StrucFunc"/>
</dbReference>
<proteinExistence type="predicted"/>
<organism evidence="8 9">
    <name type="scientific">Pseudozobellia thermophila</name>
    <dbReference type="NCBI Taxonomy" id="192903"/>
    <lineage>
        <taxon>Bacteria</taxon>
        <taxon>Pseudomonadati</taxon>
        <taxon>Bacteroidota</taxon>
        <taxon>Flavobacteriia</taxon>
        <taxon>Flavobacteriales</taxon>
        <taxon>Flavobacteriaceae</taxon>
        <taxon>Pseudozobellia</taxon>
    </lineage>
</organism>
<keyword evidence="3" id="KW-0998">Cell outer membrane</keyword>
<dbReference type="Pfam" id="PF00691">
    <property type="entry name" value="OmpA"/>
    <property type="match status" value="1"/>
</dbReference>
<dbReference type="SUPFAM" id="SSF82171">
    <property type="entry name" value="DPP6 N-terminal domain-like"/>
    <property type="match status" value="1"/>
</dbReference>
<keyword evidence="9" id="KW-1185">Reference proteome</keyword>
<dbReference type="PRINTS" id="PR01021">
    <property type="entry name" value="OMPADOMAIN"/>
</dbReference>
<evidence type="ECO:0000256" key="3">
    <source>
        <dbReference type="ARBA" id="ARBA00023237"/>
    </source>
</evidence>
<dbReference type="Gene3D" id="3.30.1330.60">
    <property type="entry name" value="OmpA-like domain"/>
    <property type="match status" value="1"/>
</dbReference>
<dbReference type="InterPro" id="IPR036737">
    <property type="entry name" value="OmpA-like_sf"/>
</dbReference>
<dbReference type="InterPro" id="IPR011042">
    <property type="entry name" value="6-blade_b-propeller_TolB-like"/>
</dbReference>
<evidence type="ECO:0000256" key="6">
    <source>
        <dbReference type="SAM" id="SignalP"/>
    </source>
</evidence>
<evidence type="ECO:0000256" key="1">
    <source>
        <dbReference type="ARBA" id="ARBA00004442"/>
    </source>
</evidence>
<feature type="chain" id="PRO_5012206650" evidence="6">
    <location>
        <begin position="20"/>
        <end position="714"/>
    </location>
</feature>